<organism evidence="2 3">
    <name type="scientific">Aquimarina spongiae</name>
    <dbReference type="NCBI Taxonomy" id="570521"/>
    <lineage>
        <taxon>Bacteria</taxon>
        <taxon>Pseudomonadati</taxon>
        <taxon>Bacteroidota</taxon>
        <taxon>Flavobacteriia</taxon>
        <taxon>Flavobacteriales</taxon>
        <taxon>Flavobacteriaceae</taxon>
        <taxon>Aquimarina</taxon>
    </lineage>
</organism>
<sequence length="154" mass="17555">MKLMKSLTIAITFLVICPLCIQCASSQKMDKIAPVKVENPYFERWNTDDERGLTLYIPVDEASTIQLEHAYFKFKKIALSKEEGTSVYVGKYTLPKGENKDMVMSSDPKEEFNNTLPPGIERIPFQLKGNECVISYIKDGVQSHFKIANIQEKK</sequence>
<dbReference type="STRING" id="570521.SAMN04488508_104133"/>
<evidence type="ECO:0000313" key="3">
    <source>
        <dbReference type="Proteomes" id="UP000184432"/>
    </source>
</evidence>
<feature type="signal peptide" evidence="1">
    <location>
        <begin position="1"/>
        <end position="24"/>
    </location>
</feature>
<proteinExistence type="predicted"/>
<reference evidence="3" key="1">
    <citation type="submission" date="2016-11" db="EMBL/GenBank/DDBJ databases">
        <authorList>
            <person name="Varghese N."/>
            <person name="Submissions S."/>
        </authorList>
    </citation>
    <scope>NUCLEOTIDE SEQUENCE [LARGE SCALE GENOMIC DNA]</scope>
    <source>
        <strain evidence="3">DSM 22623</strain>
    </source>
</reference>
<keyword evidence="1" id="KW-0732">Signal</keyword>
<dbReference type="Proteomes" id="UP000184432">
    <property type="component" value="Unassembled WGS sequence"/>
</dbReference>
<evidence type="ECO:0008006" key="4">
    <source>
        <dbReference type="Google" id="ProtNLM"/>
    </source>
</evidence>
<gene>
    <name evidence="2" type="ORF">SAMN04488508_104133</name>
</gene>
<evidence type="ECO:0000313" key="2">
    <source>
        <dbReference type="EMBL" id="SHI93692.1"/>
    </source>
</evidence>
<evidence type="ECO:0000256" key="1">
    <source>
        <dbReference type="SAM" id="SignalP"/>
    </source>
</evidence>
<name>A0A1M6F7Q4_9FLAO</name>
<keyword evidence="3" id="KW-1185">Reference proteome</keyword>
<accession>A0A1M6F7Q4</accession>
<protein>
    <recommendedName>
        <fullName evidence="4">Lipoprotein</fullName>
    </recommendedName>
</protein>
<feature type="chain" id="PRO_5011957562" description="Lipoprotein" evidence="1">
    <location>
        <begin position="25"/>
        <end position="154"/>
    </location>
</feature>
<dbReference type="EMBL" id="FQYP01000004">
    <property type="protein sequence ID" value="SHI93692.1"/>
    <property type="molecule type" value="Genomic_DNA"/>
</dbReference>
<dbReference type="AlphaFoldDB" id="A0A1M6F7Q4"/>